<gene>
    <name evidence="2" type="ORF">P167DRAFT_561539</name>
</gene>
<name>A0A3N4L2W4_9PEZI</name>
<organism evidence="2 3">
    <name type="scientific">Morchella conica CCBAS932</name>
    <dbReference type="NCBI Taxonomy" id="1392247"/>
    <lineage>
        <taxon>Eukaryota</taxon>
        <taxon>Fungi</taxon>
        <taxon>Dikarya</taxon>
        <taxon>Ascomycota</taxon>
        <taxon>Pezizomycotina</taxon>
        <taxon>Pezizomycetes</taxon>
        <taxon>Pezizales</taxon>
        <taxon>Morchellaceae</taxon>
        <taxon>Morchella</taxon>
    </lineage>
</organism>
<proteinExistence type="predicted"/>
<dbReference type="AlphaFoldDB" id="A0A3N4L2W4"/>
<accession>A0A3N4L2W4</accession>
<dbReference type="InParanoid" id="A0A3N4L2W4"/>
<sequence length="266" mass="29306">MHGALIMMLKKSPHVDVDMTSESRRTLPHRTAPHGTFRESRFATAGASSKRVPNHGPSEDEEGRINWRRSESNFPYQHQLPDRYLNPNLKYPTWEYCMISAAIVAPRYMYVPIGLVADSGWLAGAAATGNKQQAAGNVLLCPVPRNPKCVSVIIFNTAKGEPFLHPHGSFHESRSESAAVHSGSGVCTVSLGLTDSSVFLIFLYFYFHLEFTYSQWFLFPPITYIMSDDAVSNPSTPCHESLIGIPSVLCAVSTALSSSEGLRQAD</sequence>
<evidence type="ECO:0000313" key="2">
    <source>
        <dbReference type="EMBL" id="RPB17210.1"/>
    </source>
</evidence>
<dbReference type="EMBL" id="ML119106">
    <property type="protein sequence ID" value="RPB17210.1"/>
    <property type="molecule type" value="Genomic_DNA"/>
</dbReference>
<reference evidence="2 3" key="1">
    <citation type="journal article" date="2018" name="Nat. Ecol. Evol.">
        <title>Pezizomycetes genomes reveal the molecular basis of ectomycorrhizal truffle lifestyle.</title>
        <authorList>
            <person name="Murat C."/>
            <person name="Payen T."/>
            <person name="Noel B."/>
            <person name="Kuo A."/>
            <person name="Morin E."/>
            <person name="Chen J."/>
            <person name="Kohler A."/>
            <person name="Krizsan K."/>
            <person name="Balestrini R."/>
            <person name="Da Silva C."/>
            <person name="Montanini B."/>
            <person name="Hainaut M."/>
            <person name="Levati E."/>
            <person name="Barry K.W."/>
            <person name="Belfiori B."/>
            <person name="Cichocki N."/>
            <person name="Clum A."/>
            <person name="Dockter R.B."/>
            <person name="Fauchery L."/>
            <person name="Guy J."/>
            <person name="Iotti M."/>
            <person name="Le Tacon F."/>
            <person name="Lindquist E.A."/>
            <person name="Lipzen A."/>
            <person name="Malagnac F."/>
            <person name="Mello A."/>
            <person name="Molinier V."/>
            <person name="Miyauchi S."/>
            <person name="Poulain J."/>
            <person name="Riccioni C."/>
            <person name="Rubini A."/>
            <person name="Sitrit Y."/>
            <person name="Splivallo R."/>
            <person name="Traeger S."/>
            <person name="Wang M."/>
            <person name="Zifcakova L."/>
            <person name="Wipf D."/>
            <person name="Zambonelli A."/>
            <person name="Paolocci F."/>
            <person name="Nowrousian M."/>
            <person name="Ottonello S."/>
            <person name="Baldrian P."/>
            <person name="Spatafora J.W."/>
            <person name="Henrissat B."/>
            <person name="Nagy L.G."/>
            <person name="Aury J.M."/>
            <person name="Wincker P."/>
            <person name="Grigoriev I.V."/>
            <person name="Bonfante P."/>
            <person name="Martin F.M."/>
        </authorList>
    </citation>
    <scope>NUCLEOTIDE SEQUENCE [LARGE SCALE GENOMIC DNA]</scope>
    <source>
        <strain evidence="2 3">CCBAS932</strain>
    </source>
</reference>
<keyword evidence="3" id="KW-1185">Reference proteome</keyword>
<evidence type="ECO:0000313" key="3">
    <source>
        <dbReference type="Proteomes" id="UP000277580"/>
    </source>
</evidence>
<dbReference type="Proteomes" id="UP000277580">
    <property type="component" value="Unassembled WGS sequence"/>
</dbReference>
<evidence type="ECO:0000256" key="1">
    <source>
        <dbReference type="SAM" id="MobiDB-lite"/>
    </source>
</evidence>
<protein>
    <submittedName>
        <fullName evidence="2">Uncharacterized protein</fullName>
    </submittedName>
</protein>
<feature type="region of interest" description="Disordered" evidence="1">
    <location>
        <begin position="17"/>
        <end position="65"/>
    </location>
</feature>